<dbReference type="AlphaFoldDB" id="A0A150K607"/>
<dbReference type="Gene3D" id="3.20.20.80">
    <property type="entry name" value="Glycosidases"/>
    <property type="match status" value="1"/>
</dbReference>
<protein>
    <recommendedName>
        <fullName evidence="3">Glycosyltransferase</fullName>
    </recommendedName>
</protein>
<dbReference type="Pfam" id="PF14307">
    <property type="entry name" value="Glyco_tran_WbsX"/>
    <property type="match status" value="1"/>
</dbReference>
<proteinExistence type="predicted"/>
<sequence length="367" mass="44415">MKMISFYLPQFHEIPENDKWWGKGFTEWVNTKNAKKLFSGHDQPKEPLNDNYYNLADYRTTIWQVELAKKYGVSGFCYYHYWFNGKLLLEKPIRNHLEHTEIDFPFCMCWANEPWTRSWDGKSKEIIMPQKYGSEKEWKAHFNYLIEFFKDSRYIKIENKPVFLIYRPSSIDNCERMLEYFNNMAIQEGFCGIFFIEMLTSFDNRFVKGFEASVDFEPMYTIGHFLPKKDLIKRAVKKIGRKTLKKISFERYPSWLLDSIDYDLIWNLILSRQYRKRRKKEYLGAFVNWDNTARKGRNGLILKNFSIDKFEKNLSKQVRRSFKFDSEFIFINAWNEWAEGTYLEPDKTNEFKYLECVKRALNENNIE</sequence>
<evidence type="ECO:0000313" key="1">
    <source>
        <dbReference type="EMBL" id="KYC64648.1"/>
    </source>
</evidence>
<dbReference type="InterPro" id="IPR032719">
    <property type="entry name" value="WbsX"/>
</dbReference>
<dbReference type="CDD" id="cd11579">
    <property type="entry name" value="Glyco_tran_WbsX"/>
    <property type="match status" value="1"/>
</dbReference>
<dbReference type="PANTHER" id="PTHR41244">
    <property type="entry name" value="RHAMNAN SYNTHESIS F"/>
    <property type="match status" value="1"/>
</dbReference>
<evidence type="ECO:0000313" key="2">
    <source>
        <dbReference type="Proteomes" id="UP000075288"/>
    </source>
</evidence>
<name>A0A150K607_HEYCO</name>
<reference evidence="1 2" key="1">
    <citation type="submission" date="2016-01" db="EMBL/GenBank/DDBJ databases">
        <title>Genome Sequences of Twelve Sporeforming Bacillus Species Isolated from Foods.</title>
        <authorList>
            <person name="Berendsen E.M."/>
            <person name="Wells-Bennik M.H."/>
            <person name="Krawcyk A.O."/>
            <person name="De Jong A."/>
            <person name="Holsappel S."/>
            <person name="Eijlander R.T."/>
            <person name="Kuipers O.P."/>
        </authorList>
    </citation>
    <scope>NUCLEOTIDE SEQUENCE [LARGE SCALE GENOMIC DNA]</scope>
    <source>
        <strain evidence="1 2">B4098</strain>
    </source>
</reference>
<comment type="caution">
    <text evidence="1">The sequence shown here is derived from an EMBL/GenBank/DDBJ whole genome shotgun (WGS) entry which is preliminary data.</text>
</comment>
<gene>
    <name evidence="1" type="ORF">B4098_0877</name>
</gene>
<dbReference type="PATRIC" id="fig|1398.26.peg.2029"/>
<accession>A0A150K607</accession>
<dbReference type="RefSeq" id="WP_061566375.1">
    <property type="nucleotide sequence ID" value="NZ_JARTFE010000001.1"/>
</dbReference>
<dbReference type="PANTHER" id="PTHR41244:SF1">
    <property type="entry name" value="GLYCOSYLTRANSFERASE"/>
    <property type="match status" value="1"/>
</dbReference>
<dbReference type="Proteomes" id="UP000075288">
    <property type="component" value="Unassembled WGS sequence"/>
</dbReference>
<dbReference type="EMBL" id="LQYG01000025">
    <property type="protein sequence ID" value="KYC64648.1"/>
    <property type="molecule type" value="Genomic_DNA"/>
</dbReference>
<evidence type="ECO:0008006" key="3">
    <source>
        <dbReference type="Google" id="ProtNLM"/>
    </source>
</evidence>
<organism evidence="1 2">
    <name type="scientific">Heyndrickxia coagulans</name>
    <name type="common">Weizmannia coagulans</name>
    <dbReference type="NCBI Taxonomy" id="1398"/>
    <lineage>
        <taxon>Bacteria</taxon>
        <taxon>Bacillati</taxon>
        <taxon>Bacillota</taxon>
        <taxon>Bacilli</taxon>
        <taxon>Bacillales</taxon>
        <taxon>Bacillaceae</taxon>
        <taxon>Heyndrickxia</taxon>
    </lineage>
</organism>